<evidence type="ECO:0000313" key="11">
    <source>
        <dbReference type="Proteomes" id="UP000218831"/>
    </source>
</evidence>
<sequence length="533" mass="60278">MERIIKMKNEKKSARGQDRGYWRPLPLGYLLEEYGLFSKKVVLLLGLWLVLFIISFLSVIYWIPSDWDTLASTRQAISLFLLFYPPLLISNLLLFWLGFEWGFIPAYLSTFMVALAFNMPMQWSILFGIAVVLGMGIFAVVYYSTHFNYTLNSVTHFAFFVGVALVASMASSLGSLIWSHVHGLTIEETLIAWQSWWTGTFLQLVFINAPILFVVGNRIERLKDKYFDVPERPEISLGWVYSAIISVVTVLVIFILSAEQLGTLRIEEALRNTPSDLANEILSASQTFELTAWIAIVILLAAGLGGIRLVESWNKALKEQVRIKRSLIAEIHHRVKNNMQLVSGLIELQLQNTENKLVEDELRKSHSRIYSMGKVHEQTYQHEDAADVNVDVYIESVIKQIKGNFGEIDDVRIKLFCSPFKLTINQAVTYGLLLNELLTLICRYEGNNSNGTTKISILVEEGDESIKTVFQGISSPFEIAGSGSLDETLINKLTKQLNTELNQIQGQGEGIVLEFTFDKKDSPSHFGSWEPAK</sequence>
<protein>
    <recommendedName>
        <fullName evidence="2">histidine kinase</fullName>
        <ecNumber evidence="2">2.7.13.3</ecNumber>
    </recommendedName>
</protein>
<feature type="transmembrane region" description="Helical" evidence="8">
    <location>
        <begin position="75"/>
        <end position="94"/>
    </location>
</feature>
<gene>
    <name evidence="10" type="ORF">CK503_02205</name>
</gene>
<dbReference type="EC" id="2.7.13.3" evidence="2"/>
<keyword evidence="7" id="KW-0067">ATP-binding</keyword>
<evidence type="ECO:0000313" key="10">
    <source>
        <dbReference type="EMBL" id="PAU95889.1"/>
    </source>
</evidence>
<dbReference type="PANTHER" id="PTHR41523:SF8">
    <property type="entry name" value="ETHYLENE RESPONSE SENSOR PROTEIN"/>
    <property type="match status" value="1"/>
</dbReference>
<keyword evidence="8" id="KW-1133">Transmembrane helix</keyword>
<dbReference type="GO" id="GO:0004673">
    <property type="term" value="F:protein histidine kinase activity"/>
    <property type="evidence" value="ECO:0007669"/>
    <property type="project" value="UniProtKB-EC"/>
</dbReference>
<feature type="domain" description="Signal transduction histidine kinase subgroup 2 dimerisation and phosphoacceptor" evidence="9">
    <location>
        <begin position="330"/>
        <end position="402"/>
    </location>
</feature>
<dbReference type="AlphaFoldDB" id="A0A2A2GG70"/>
<feature type="transmembrane region" description="Helical" evidence="8">
    <location>
        <begin position="236"/>
        <end position="256"/>
    </location>
</feature>
<keyword evidence="3" id="KW-0597">Phosphoprotein</keyword>
<feature type="transmembrane region" description="Helical" evidence="8">
    <location>
        <begin position="190"/>
        <end position="215"/>
    </location>
</feature>
<evidence type="ECO:0000256" key="5">
    <source>
        <dbReference type="ARBA" id="ARBA00022741"/>
    </source>
</evidence>
<feature type="transmembrane region" description="Helical" evidence="8">
    <location>
        <begin position="157"/>
        <end position="178"/>
    </location>
</feature>
<dbReference type="InterPro" id="IPR011495">
    <property type="entry name" value="Sig_transdc_His_kin_sub2_dim/P"/>
</dbReference>
<keyword evidence="8" id="KW-0812">Transmembrane</keyword>
<accession>A0A2A2GG70</accession>
<feature type="transmembrane region" description="Helical" evidence="8">
    <location>
        <begin position="290"/>
        <end position="310"/>
    </location>
</feature>
<evidence type="ECO:0000259" key="9">
    <source>
        <dbReference type="Pfam" id="PF07568"/>
    </source>
</evidence>
<dbReference type="Pfam" id="PF07568">
    <property type="entry name" value="HisKA_2"/>
    <property type="match status" value="1"/>
</dbReference>
<evidence type="ECO:0000256" key="7">
    <source>
        <dbReference type="ARBA" id="ARBA00022840"/>
    </source>
</evidence>
<keyword evidence="11" id="KW-1185">Reference proteome</keyword>
<keyword evidence="6" id="KW-0418">Kinase</keyword>
<keyword evidence="4" id="KW-0808">Transferase</keyword>
<dbReference type="Gene3D" id="3.30.450.20">
    <property type="entry name" value="PAS domain"/>
    <property type="match status" value="1"/>
</dbReference>
<dbReference type="PANTHER" id="PTHR41523">
    <property type="entry name" value="TWO-COMPONENT SYSTEM SENSOR PROTEIN"/>
    <property type="match status" value="1"/>
</dbReference>
<dbReference type="GO" id="GO:0005524">
    <property type="term" value="F:ATP binding"/>
    <property type="evidence" value="ECO:0007669"/>
    <property type="project" value="UniProtKB-KW"/>
</dbReference>
<proteinExistence type="predicted"/>
<evidence type="ECO:0000256" key="2">
    <source>
        <dbReference type="ARBA" id="ARBA00012438"/>
    </source>
</evidence>
<keyword evidence="5" id="KW-0547">Nucleotide-binding</keyword>
<dbReference type="EMBL" id="NSKE01000001">
    <property type="protein sequence ID" value="PAU95889.1"/>
    <property type="molecule type" value="Genomic_DNA"/>
</dbReference>
<keyword evidence="8" id="KW-0472">Membrane</keyword>
<evidence type="ECO:0000256" key="3">
    <source>
        <dbReference type="ARBA" id="ARBA00022553"/>
    </source>
</evidence>
<dbReference type="Proteomes" id="UP000218831">
    <property type="component" value="Unassembled WGS sequence"/>
</dbReference>
<comment type="caution">
    <text evidence="10">The sequence shown here is derived from an EMBL/GenBank/DDBJ whole genome shotgun (WGS) entry which is preliminary data.</text>
</comment>
<evidence type="ECO:0000256" key="1">
    <source>
        <dbReference type="ARBA" id="ARBA00000085"/>
    </source>
</evidence>
<evidence type="ECO:0000256" key="8">
    <source>
        <dbReference type="SAM" id="Phobius"/>
    </source>
</evidence>
<evidence type="ECO:0000256" key="6">
    <source>
        <dbReference type="ARBA" id="ARBA00022777"/>
    </source>
</evidence>
<evidence type="ECO:0000256" key="4">
    <source>
        <dbReference type="ARBA" id="ARBA00022679"/>
    </source>
</evidence>
<comment type="catalytic activity">
    <reaction evidence="1">
        <text>ATP + protein L-histidine = ADP + protein N-phospho-L-histidine.</text>
        <dbReference type="EC" id="2.7.13.3"/>
    </reaction>
</comment>
<name>A0A2A2GG70_9BACT</name>
<feature type="transmembrane region" description="Helical" evidence="8">
    <location>
        <begin position="41"/>
        <end position="63"/>
    </location>
</feature>
<feature type="transmembrane region" description="Helical" evidence="8">
    <location>
        <begin position="125"/>
        <end position="145"/>
    </location>
</feature>
<reference evidence="10 11" key="1">
    <citation type="submission" date="2017-08" db="EMBL/GenBank/DDBJ databases">
        <title>Aliifodinibius alkalisoli sp. nov., isolated from saline alkaline soil.</title>
        <authorList>
            <person name="Liu D."/>
            <person name="Zhang G."/>
        </authorList>
    </citation>
    <scope>NUCLEOTIDE SEQUENCE [LARGE SCALE GENOMIC DNA]</scope>
    <source>
        <strain evidence="10 11">WN023</strain>
    </source>
</reference>
<organism evidence="10 11">
    <name type="scientific">Fodinibius salipaludis</name>
    <dbReference type="NCBI Taxonomy" id="2032627"/>
    <lineage>
        <taxon>Bacteria</taxon>
        <taxon>Pseudomonadati</taxon>
        <taxon>Balneolota</taxon>
        <taxon>Balneolia</taxon>
        <taxon>Balneolales</taxon>
        <taxon>Balneolaceae</taxon>
        <taxon>Fodinibius</taxon>
    </lineage>
</organism>